<name>A0ABP8XXX9_9ACTN</name>
<evidence type="ECO:0000256" key="2">
    <source>
        <dbReference type="ARBA" id="ARBA00023326"/>
    </source>
</evidence>
<feature type="region of interest" description="Disordered" evidence="3">
    <location>
        <begin position="30"/>
        <end position="52"/>
    </location>
</feature>
<accession>A0ABP8XXX9</accession>
<keyword evidence="1" id="KW-0326">Glycosidase</keyword>
<organism evidence="6 7">
    <name type="scientific">Nocardioides conyzicola</name>
    <dbReference type="NCBI Taxonomy" id="1651781"/>
    <lineage>
        <taxon>Bacteria</taxon>
        <taxon>Bacillati</taxon>
        <taxon>Actinomycetota</taxon>
        <taxon>Actinomycetes</taxon>
        <taxon>Propionibacteriales</taxon>
        <taxon>Nocardioidaceae</taxon>
        <taxon>Nocardioides</taxon>
    </lineage>
</organism>
<keyword evidence="7" id="KW-1185">Reference proteome</keyword>
<feature type="compositionally biased region" description="Low complexity" evidence="3">
    <location>
        <begin position="1015"/>
        <end position="1033"/>
    </location>
</feature>
<dbReference type="InterPro" id="IPR003961">
    <property type="entry name" value="FN3_dom"/>
</dbReference>
<reference evidence="7" key="1">
    <citation type="journal article" date="2019" name="Int. J. Syst. Evol. Microbiol.">
        <title>The Global Catalogue of Microorganisms (GCM) 10K type strain sequencing project: providing services to taxonomists for standard genome sequencing and annotation.</title>
        <authorList>
            <consortium name="The Broad Institute Genomics Platform"/>
            <consortium name="The Broad Institute Genome Sequencing Center for Infectious Disease"/>
            <person name="Wu L."/>
            <person name="Ma J."/>
        </authorList>
    </citation>
    <scope>NUCLEOTIDE SEQUENCE [LARGE SCALE GENOMIC DNA]</scope>
    <source>
        <strain evidence="7">JCM 18531</strain>
    </source>
</reference>
<dbReference type="SUPFAM" id="SSF55486">
    <property type="entry name" value="Metalloproteases ('zincins'), catalytic domain"/>
    <property type="match status" value="1"/>
</dbReference>
<protein>
    <recommendedName>
        <fullName evidence="5">Fibronectin type-III domain-containing protein</fullName>
    </recommendedName>
</protein>
<dbReference type="InterPro" id="IPR032109">
    <property type="entry name" value="Big_3_5"/>
</dbReference>
<evidence type="ECO:0000256" key="1">
    <source>
        <dbReference type="ARBA" id="ARBA00023295"/>
    </source>
</evidence>
<keyword evidence="2" id="KW-0119">Carbohydrate metabolism</keyword>
<dbReference type="InterPro" id="IPR013783">
    <property type="entry name" value="Ig-like_fold"/>
</dbReference>
<evidence type="ECO:0000259" key="5">
    <source>
        <dbReference type="PROSITE" id="PS50853"/>
    </source>
</evidence>
<feature type="region of interest" description="Disordered" evidence="3">
    <location>
        <begin position="1014"/>
        <end position="1033"/>
    </location>
</feature>
<dbReference type="CDD" id="cd00063">
    <property type="entry name" value="FN3"/>
    <property type="match status" value="1"/>
</dbReference>
<dbReference type="EMBL" id="BAABKM010000004">
    <property type="protein sequence ID" value="GAA4716612.1"/>
    <property type="molecule type" value="Genomic_DNA"/>
</dbReference>
<keyword evidence="1" id="KW-0378">Hydrolase</keyword>
<evidence type="ECO:0000256" key="4">
    <source>
        <dbReference type="SAM" id="SignalP"/>
    </source>
</evidence>
<feature type="chain" id="PRO_5046807157" description="Fibronectin type-III domain-containing protein" evidence="4">
    <location>
        <begin position="27"/>
        <end position="3512"/>
    </location>
</feature>
<comment type="caution">
    <text evidence="6">The sequence shown here is derived from an EMBL/GenBank/DDBJ whole genome shotgun (WGS) entry which is preliminary data.</text>
</comment>
<evidence type="ECO:0000313" key="7">
    <source>
        <dbReference type="Proteomes" id="UP001499974"/>
    </source>
</evidence>
<dbReference type="Pfam" id="PF16640">
    <property type="entry name" value="Big_3_5"/>
    <property type="match status" value="19"/>
</dbReference>
<dbReference type="PROSITE" id="PS50853">
    <property type="entry name" value="FN3"/>
    <property type="match status" value="2"/>
</dbReference>
<dbReference type="SMART" id="SM00060">
    <property type="entry name" value="FN3"/>
    <property type="match status" value="2"/>
</dbReference>
<dbReference type="Gene3D" id="2.60.40.10">
    <property type="entry name" value="Immunoglobulins"/>
    <property type="match status" value="29"/>
</dbReference>
<dbReference type="SUPFAM" id="SSF49265">
    <property type="entry name" value="Fibronectin type III"/>
    <property type="match status" value="1"/>
</dbReference>
<gene>
    <name evidence="6" type="ORF">GCM10023349_40480</name>
</gene>
<dbReference type="Pfam" id="PF00041">
    <property type="entry name" value="fn3"/>
    <property type="match status" value="1"/>
</dbReference>
<sequence length="3512" mass="349661">MRRLSGLVFVLSAALVFGGTSPIAAAAPQRETAPATVTKTAGTPAAKPKAGLKPLSAAQARSAAADVDLPRPVHGAAAVRLLGDDLDEAAALNDLSTGELVDLLSTDATAWVDQDGMVFFKDAVLDAPSDAPVPAAGAPLDQTFTLHSKAGSQHTIFLDFDGATASATAWHAAYPATPTTQPAWDPSGNGAAFDNTELTSIQAIWESVAEDYAPFDVDVTTADPGAAAINRSSSSDAVFGTHVVISPSTGASAAICNNTCGGVAYTGSMAASAGAGGDGYGYYQPAWVFPHLLGPNSTKAIGEAAAHEAGHTLGLTHDGDAAHPDYNPGHGAWAPIMGGSYDHPISQWSKGDYDGANNQQDDVAVIRSVVGSRLDVAGSSIAQPENFPTGTNYITSRTDVDVYLLGTCSGSVSVSANPTVTAADLDIKLTLLNAAGTVVSTADPASGQVSATVSSGMGATITQPALAQSTYYVAVDGTGNGPWSTGYDDYGSMGAYTMAKTGNCNGAFPTGVPSKANNLTATPDPLAPTVTLSWSAPTTPGAGGAVTGYLLTRSGSDDYVQVPASTTTYTWTGLTLGTGYTFTVTPLNANGVGALSFVSASTSNGTAAPGAPTAVTASWASVAGRAEMTWSPPSFVGSSAIQYYYVYLDGTYLGYLSSAARGANITGLAPGSHTLGVSAVNTMEGQQASAPVTVPTRAANDAFAQRSTISGVTGTVSGDNLESTAEVGETAPVGTRATPGGASVWYSWTAPATGPVTMTTSSTVADRDTILTAYTGTSVASLTKVAGNDEPTAGGHLATVTFDATAGTTYAIAVDGYRTFATGVGPFSLAWSGTATGAKTTTTTLSVTVTGRSATVTAAVTATAGKAVGDLDIFDGSTYVYSGFVNATYPSQTTTVSNLTRGDHTFTARFTPYDTAAFVASDAAPKTVTIAATPTTTALQATANAQTVTLDATVTPSAGTAAGTVEFREGTTLVGTGTVSAGHAVIAVTDVTPGAHSYRATFVPADVERYAGSASGSTSVTVPPLPPAAATSTSLTGQVLGRSATLTATVAAASGTPGGTVQILDAGTVVGTATLTSGSATVTISDLTRGTHPFTATYLPANPATYESSSSTSVLLAVVATPTSTDLTASLSGRTVTLNAAVAPAAGGTVELREGSTLLGTVALSAGSGQLVLTGVAVGTHHYTATFVPADDLRYATSTSSTRDITVDPAVTATALGSAVSFHRVTLTSTVTSAFGAAAGSVTFREGGSVVGTAAVSGGTATTVLTEVATGAHTYRATFTPTDPTDQAGSVSPDHTATVAATPTTTDLTVTVDGQDVSLDAAVATADGVLDGTVELREGSTLLDTRTLVGGAAGIYLSGVSPGAHSYVATFVPSSATHATSSSPTRTVTVSVATTTTLSSSVEGRTVTLDAEVTGPGTPAGSVQFRDGSTLVGTKTLSAGKASLVVADVAPGVHSYTATFVASDPAYGGSVSAPQSVDVDRVASATALVATVDGRAVTLTATVTAGSGTLAGTVQFRDGTNLVALKTLTAGNGTTTATLTSVAFGAHSYTATFVPDGTTHNGSSSPVQVATVLGSTTTTLTADASGRTVTLTAVVATDGTAPPGNVTFYRGTTTPFATAPIVAGTAVLVISDVVPGDYTYSARYTPPAGTTTHGASASAVVAVSVDKVASTTDLQASVSDQTVTLDATVAVGLGTVAGSVQLRDGATVVGTVTLASGAARLTLTNVLPGDHTYTATFVPSSPTVFTGSVSPERTVTVARIATTTGLQAVVSGQTVTLTATPAASARTLTGTVEFYEGTTLLGAVPVSGASVVLPVTDVDPGSHTYSATYVPTGTTHTGSTSPTRTVAVGVRATTTALAVSADVRTVTLDATVTSGARTPAGTVVFKEGSAVLGTVAVADGAASLTLTMVEPWAHSYTATFTPADPAAYAGSVSPAKLVIVAPIVTTTDLTASYAGGLKVDLTALVSGASGAPSGTVTFREGATVVGTAAVFGGFASSTVSVTNVSPGEHTYQATFVPTSAATYAGSVSPARPVTVDPVPTSTSLTTSVTDDSVTLQAGLNAAVAGNMVFREGDDVVGTVAVTGKAAALSLEHVATGEHTYTATFVPSDTAWYAGSVSPARTAIVKVTTVTALTGSASQRTVTLTADVTGPGTPPGAVVFRDGGTVVGTVTADSGTAVLTLTDVVPGAHDYRATFVPANPDHVLGSVSPVRTVIVDPIPTVTTLAAEVDGRSVTLTAGVTGTSGSPTGTVVFREGDTVVRSVAVSSGAATADLTGVTPGTHTYTASFVPANAVTYVASESDPASATVAPIGTDTALEASADGHTVTLDADVTSSYSTPAGDVVFREGAEVVGRAELEAGAASLTLTDVEPGRHTYTAAYVPADADTHAGSLSPEAAVTVAAIATETTLSADAALRTVTLDAGVVAPRGTPAGDVEFREGTDLVGTIALDDGTATLQLTEVEPGEHAYTATFVPTDPVTFSGSGSPERTVTVDPITTTTGLTAEVDVRTVALDAVVDSASSTPAGDVVFRDGDDVVGTVPVDDGAAALELSDVAPGRHTYTATFVASDPVRFGGSVSDEQPVTVAPIVTGTDLAARVDVRTVTLEADVTADSGTPTGEVRFREGADLVGTVAVEDGKATLELTGVAPGEHAYTATYVPADDVTFARSVSDERTVTVDPIVTSTELTPSSDGLDVTLDVQVTGDSGSPTGEVVLRAGDDVLDTLPLVSGAASLVLEDLDPGDHTYSATFVPSDATTYAASSSGDRTVTVGRIATTTELTSKVAERTVTLTATVGTNRGTLAGEVGFYDDYYGELGTAPLVDGTATITLKGVAPGDHPYTATFVPTGSTHAQSAGQRTVTVSGDLVRTTTSLAVTADGRALTLRVQVTSSEPLDTDYVTLSDDDGPFTLVFLDQDGSGEASIPRASIGTHHYRATYEPYPPPYSILAGSSSPVRTVEVAGAATATALTASADGDQVTLSARVTSDAGAPDGSVVFYDGDTRLGDDQHPVWVAEDGTAGTTVQHVLGGSHTYRAVFVPSYAEFVTSATTALVTVDPTATTTDLATQRSKRSVTLTATVDGAIGTPAGSVEFRDGSLVLATVPVVGGTAATTRTAVATGVHDYAAVFVPTDPSVYAGSEAASSLTMGASDTTTALTVTSLRTTVTFAVAVGSVDGVPQGTVEITEGGEPVLSAELVDGAATFALPDAEPGQHAYVATYVPVDDTFGGSASPARSITVTDVAPAATTTTGLTAVAAGRTVTLTAVVGASSGTPVGAVQFREDGVVVDSVPLASGSAVLSRTGVAAGPHTYTATFVPTSAAAYETSTSPSRQVTVAPTATTTALTGALSGTGAALTITVAGADGLVPTGTVQVLDGSVSVGQVQLVGGAAALVVPAVKVGTHSYRATFVPSTGDFTGSTSATLPVTVRPAVSKTTLTAPTKAKAGSRPVVKVKVVRGAAAAAGKVLLTYGTKKVTLTLKAGQASFKLPKVKKGTLKVTASYLGDATTAKSTATRSIKVTK</sequence>
<feature type="domain" description="Fibronectin type-III" evidence="5">
    <location>
        <begin position="512"/>
        <end position="609"/>
    </location>
</feature>
<feature type="signal peptide" evidence="4">
    <location>
        <begin position="1"/>
        <end position="26"/>
    </location>
</feature>
<dbReference type="Proteomes" id="UP001499974">
    <property type="component" value="Unassembled WGS sequence"/>
</dbReference>
<evidence type="ECO:0000313" key="6">
    <source>
        <dbReference type="EMBL" id="GAA4716612.1"/>
    </source>
</evidence>
<keyword evidence="2" id="KW-0624">Polysaccharide degradation</keyword>
<dbReference type="InterPro" id="IPR036116">
    <property type="entry name" value="FN3_sf"/>
</dbReference>
<feature type="domain" description="Fibronectin type-III" evidence="5">
    <location>
        <begin position="611"/>
        <end position="699"/>
    </location>
</feature>
<keyword evidence="4" id="KW-0732">Signal</keyword>
<proteinExistence type="predicted"/>
<evidence type="ECO:0000256" key="3">
    <source>
        <dbReference type="SAM" id="MobiDB-lite"/>
    </source>
</evidence>